<feature type="binding site" evidence="7">
    <location>
        <position position="81"/>
    </location>
    <ligand>
        <name>Zn(2+)</name>
        <dbReference type="ChEBI" id="CHEBI:29105"/>
        <label>2</label>
    </ligand>
</feature>
<organism evidence="9 10">
    <name type="scientific">Morococcus cerebrosus</name>
    <dbReference type="NCBI Taxonomy" id="1056807"/>
    <lineage>
        <taxon>Bacteria</taxon>
        <taxon>Pseudomonadati</taxon>
        <taxon>Pseudomonadota</taxon>
        <taxon>Betaproteobacteria</taxon>
        <taxon>Neisseriales</taxon>
        <taxon>Neisseriaceae</taxon>
        <taxon>Morococcus</taxon>
    </lineage>
</organism>
<evidence type="ECO:0000256" key="5">
    <source>
        <dbReference type="ARBA" id="ARBA00022801"/>
    </source>
</evidence>
<evidence type="ECO:0000256" key="4">
    <source>
        <dbReference type="ARBA" id="ARBA00022723"/>
    </source>
</evidence>
<evidence type="ECO:0000256" key="1">
    <source>
        <dbReference type="ARBA" id="ARBA00001623"/>
    </source>
</evidence>
<dbReference type="PATRIC" id="fig|1056807.3.peg.1320"/>
<gene>
    <name evidence="7" type="primary">gloB</name>
    <name evidence="9" type="ORF">MCC93_13720</name>
</gene>
<dbReference type="EMBL" id="JUFZ01000054">
    <property type="protein sequence ID" value="KIC07440.1"/>
    <property type="molecule type" value="Genomic_DNA"/>
</dbReference>
<dbReference type="Proteomes" id="UP000031390">
    <property type="component" value="Unassembled WGS sequence"/>
</dbReference>
<dbReference type="InterPro" id="IPR001279">
    <property type="entry name" value="Metallo-B-lactamas"/>
</dbReference>
<evidence type="ECO:0000256" key="6">
    <source>
        <dbReference type="ARBA" id="ARBA00022833"/>
    </source>
</evidence>
<dbReference type="SUPFAM" id="SSF56281">
    <property type="entry name" value="Metallo-hydrolase/oxidoreductase"/>
    <property type="match status" value="1"/>
</dbReference>
<feature type="binding site" evidence="7">
    <location>
        <position position="190"/>
    </location>
    <ligand>
        <name>Zn(2+)</name>
        <dbReference type="ChEBI" id="CHEBI:29105"/>
        <label>2</label>
    </ligand>
</feature>
<dbReference type="GO" id="GO:0046872">
    <property type="term" value="F:metal ion binding"/>
    <property type="evidence" value="ECO:0007669"/>
    <property type="project" value="UniProtKB-KW"/>
</dbReference>
<dbReference type="InterPro" id="IPR032282">
    <property type="entry name" value="HAGH_C"/>
</dbReference>
<evidence type="ECO:0000313" key="10">
    <source>
        <dbReference type="Proteomes" id="UP000031390"/>
    </source>
</evidence>
<evidence type="ECO:0000256" key="7">
    <source>
        <dbReference type="HAMAP-Rule" id="MF_01374"/>
    </source>
</evidence>
<keyword evidence="6 7" id="KW-0862">Zinc</keyword>
<dbReference type="UniPathway" id="UPA00619">
    <property type="reaction ID" value="UER00676"/>
</dbReference>
<evidence type="ECO:0000256" key="3">
    <source>
        <dbReference type="ARBA" id="ARBA00006759"/>
    </source>
</evidence>
<dbReference type="InterPro" id="IPR050110">
    <property type="entry name" value="Glyoxalase_II_hydrolase"/>
</dbReference>
<keyword evidence="5 7" id="KW-0378">Hydrolase</keyword>
<comment type="caution">
    <text evidence="9">The sequence shown here is derived from an EMBL/GenBank/DDBJ whole genome shotgun (WGS) entry which is preliminary data.</text>
</comment>
<evidence type="ECO:0000313" key="9">
    <source>
        <dbReference type="EMBL" id="KIC07440.1"/>
    </source>
</evidence>
<dbReference type="InterPro" id="IPR036866">
    <property type="entry name" value="RibonucZ/Hydroxyglut_hydro"/>
</dbReference>
<comment type="similarity">
    <text evidence="3 7">Belongs to the metallo-beta-lactamase superfamily. Glyoxalase II family.</text>
</comment>
<dbReference type="NCBIfam" id="TIGR03413">
    <property type="entry name" value="GSH_gloB"/>
    <property type="match status" value="1"/>
</dbReference>
<comment type="function">
    <text evidence="7">Thiolesterase that catalyzes the hydrolysis of S-D-lactoyl-glutathione to form glutathione and D-lactic acid.</text>
</comment>
<feature type="binding site" evidence="7">
    <location>
        <position position="152"/>
    </location>
    <ligand>
        <name>Zn(2+)</name>
        <dbReference type="ChEBI" id="CHEBI:29105"/>
        <label>1</label>
    </ligand>
</feature>
<keyword evidence="4 7" id="KW-0479">Metal-binding</keyword>
<evidence type="ECO:0000259" key="8">
    <source>
        <dbReference type="SMART" id="SM00849"/>
    </source>
</evidence>
<protein>
    <recommendedName>
        <fullName evidence="7">Hydroxyacylglutathione hydrolase</fullName>
        <ecNumber evidence="7">3.1.2.6</ecNumber>
    </recommendedName>
    <alternativeName>
        <fullName evidence="7">Glyoxalase II</fullName>
        <shortName evidence="7">Glx II</shortName>
    </alternativeName>
</protein>
<dbReference type="EC" id="3.1.2.6" evidence="7"/>
<comment type="pathway">
    <text evidence="2 7">Secondary metabolite metabolism; methylglyoxal degradation; (R)-lactate from methylglyoxal: step 2/2.</text>
</comment>
<feature type="binding site" evidence="7">
    <location>
        <position position="152"/>
    </location>
    <ligand>
        <name>Zn(2+)</name>
        <dbReference type="ChEBI" id="CHEBI:29105"/>
        <label>2</label>
    </ligand>
</feature>
<dbReference type="GO" id="GO:0019243">
    <property type="term" value="P:methylglyoxal catabolic process to D-lactate via S-lactoyl-glutathione"/>
    <property type="evidence" value="ECO:0007669"/>
    <property type="project" value="UniProtKB-UniRule"/>
</dbReference>
<dbReference type="PANTHER" id="PTHR43705">
    <property type="entry name" value="HYDROXYACYLGLUTATHIONE HYDROLASE"/>
    <property type="match status" value="1"/>
</dbReference>
<evidence type="ECO:0000256" key="2">
    <source>
        <dbReference type="ARBA" id="ARBA00004963"/>
    </source>
</evidence>
<dbReference type="InterPro" id="IPR035680">
    <property type="entry name" value="Clx_II_MBL"/>
</dbReference>
<feature type="binding site" evidence="7">
    <location>
        <position position="131"/>
    </location>
    <ligand>
        <name>Zn(2+)</name>
        <dbReference type="ChEBI" id="CHEBI:29105"/>
        <label>1</label>
    </ligand>
</feature>
<dbReference type="InterPro" id="IPR017782">
    <property type="entry name" value="Hydroxyacylglutathione_Hdrlase"/>
</dbReference>
<comment type="subunit">
    <text evidence="7">Monomer.</text>
</comment>
<comment type="cofactor">
    <cofactor evidence="7">
        <name>Zn(2+)</name>
        <dbReference type="ChEBI" id="CHEBI:29105"/>
    </cofactor>
    <text evidence="7">Binds 2 Zn(2+) ions per subunit.</text>
</comment>
<dbReference type="SMART" id="SM00849">
    <property type="entry name" value="Lactamase_B"/>
    <property type="match status" value="1"/>
</dbReference>
<dbReference type="GO" id="GO:0004416">
    <property type="term" value="F:hydroxyacylglutathione hydrolase activity"/>
    <property type="evidence" value="ECO:0007669"/>
    <property type="project" value="UniProtKB-UniRule"/>
</dbReference>
<feature type="domain" description="Metallo-beta-lactamase" evidence="8">
    <location>
        <begin position="35"/>
        <end position="190"/>
    </location>
</feature>
<dbReference type="Gene3D" id="3.60.15.10">
    <property type="entry name" value="Ribonuclease Z/Hydroxyacylglutathione hydrolase-like"/>
    <property type="match status" value="1"/>
</dbReference>
<reference evidence="9 10" key="1">
    <citation type="submission" date="2014-12" db="EMBL/GenBank/DDBJ databases">
        <title>Genome sequence of Morococcus cerebrosus.</title>
        <authorList>
            <person name="Shin S.-K."/>
            <person name="Yi H."/>
        </authorList>
    </citation>
    <scope>NUCLEOTIDE SEQUENCE [LARGE SCALE GENOMIC DNA]</scope>
    <source>
        <strain evidence="9 10">CIP 81.93</strain>
    </source>
</reference>
<dbReference type="HAMAP" id="MF_01374">
    <property type="entry name" value="Glyoxalase_2"/>
    <property type="match status" value="1"/>
</dbReference>
<name>A0A0C1GM12_9NEIS</name>
<feature type="binding site" evidence="7">
    <location>
        <position position="80"/>
    </location>
    <ligand>
        <name>Zn(2+)</name>
        <dbReference type="ChEBI" id="CHEBI:29105"/>
        <label>2</label>
    </ligand>
</feature>
<accession>A0A0C1GM12</accession>
<comment type="catalytic activity">
    <reaction evidence="1 7">
        <text>an S-(2-hydroxyacyl)glutathione + H2O = a 2-hydroxy carboxylate + glutathione + H(+)</text>
        <dbReference type="Rhea" id="RHEA:21864"/>
        <dbReference type="ChEBI" id="CHEBI:15377"/>
        <dbReference type="ChEBI" id="CHEBI:15378"/>
        <dbReference type="ChEBI" id="CHEBI:57925"/>
        <dbReference type="ChEBI" id="CHEBI:58896"/>
        <dbReference type="ChEBI" id="CHEBI:71261"/>
        <dbReference type="EC" id="3.1.2.6"/>
    </reaction>
</comment>
<sequence length="273" mass="30865">MFKIFRRPFHHQLKSAISKSENHIMKITPVKALNDNYIWMIQDGNHAACVDPSDATPVLVFLVHNRLMLAQTWVTHLHHDHIGGVQSLKNGFMESPVYGEADIDLATHTVTAGTQFPFGDGLVTVWATPGHTDRHVSYLLENAEGLHVFCGDTLFSAGCGRVFTGTIEELYDSFQRFNQLPKDTLFYPAHEYTAANLRFAEFIEPENPDIQAALRAAEHTPTLPVTLAHERKINPFLRVDLPQVRERVEELAGKRLNNGLEVFAALRELKNRF</sequence>
<feature type="binding site" evidence="7">
    <location>
        <position position="78"/>
    </location>
    <ligand>
        <name>Zn(2+)</name>
        <dbReference type="ChEBI" id="CHEBI:29105"/>
        <label>1</label>
    </ligand>
</feature>
<dbReference type="CDD" id="cd07723">
    <property type="entry name" value="hydroxyacylglutathione_hydrolase_MBL-fold"/>
    <property type="match status" value="1"/>
</dbReference>
<dbReference type="Pfam" id="PF00753">
    <property type="entry name" value="Lactamase_B"/>
    <property type="match status" value="1"/>
</dbReference>
<dbReference type="AlphaFoldDB" id="A0A0C1GM12"/>
<dbReference type="PANTHER" id="PTHR43705:SF1">
    <property type="entry name" value="HYDROXYACYLGLUTATHIONE HYDROLASE GLOB"/>
    <property type="match status" value="1"/>
</dbReference>
<dbReference type="PIRSF" id="PIRSF005457">
    <property type="entry name" value="Glx"/>
    <property type="match status" value="1"/>
</dbReference>
<dbReference type="Pfam" id="PF16123">
    <property type="entry name" value="HAGH_C"/>
    <property type="match status" value="1"/>
</dbReference>
<proteinExistence type="inferred from homology"/>
<feature type="binding site" evidence="7">
    <location>
        <position position="76"/>
    </location>
    <ligand>
        <name>Zn(2+)</name>
        <dbReference type="ChEBI" id="CHEBI:29105"/>
        <label>1</label>
    </ligand>
</feature>